<keyword evidence="3" id="KW-1185">Reference proteome</keyword>
<dbReference type="Proteomes" id="UP000007881">
    <property type="component" value="Chromosome"/>
</dbReference>
<dbReference type="HOGENOM" id="CLU_1223825_0_0_0"/>
<reference evidence="2 3" key="1">
    <citation type="submission" date="2012-02" db="EMBL/GenBank/DDBJ databases">
        <title>Complete genome sequence of Phycisphaera mikurensis NBRC 102666.</title>
        <authorList>
            <person name="Ankai A."/>
            <person name="Hosoyama A."/>
            <person name="Terui Y."/>
            <person name="Sekine M."/>
            <person name="Fukai R."/>
            <person name="Kato Y."/>
            <person name="Nakamura S."/>
            <person name="Yamada-Narita S."/>
            <person name="Kawakoshi A."/>
            <person name="Fukunaga Y."/>
            <person name="Yamazaki S."/>
            <person name="Fujita N."/>
        </authorList>
    </citation>
    <scope>NUCLEOTIDE SEQUENCE [LARGE SCALE GENOMIC DNA]</scope>
    <source>
        <strain evidence="3">NBRC 102666 / KCTC 22515 / FYK2301M01</strain>
    </source>
</reference>
<evidence type="ECO:0000313" key="2">
    <source>
        <dbReference type="EMBL" id="BAM04285.1"/>
    </source>
</evidence>
<organism evidence="2 3">
    <name type="scientific">Phycisphaera mikurensis (strain NBRC 102666 / KCTC 22515 / FYK2301M01)</name>
    <dbReference type="NCBI Taxonomy" id="1142394"/>
    <lineage>
        <taxon>Bacteria</taxon>
        <taxon>Pseudomonadati</taxon>
        <taxon>Planctomycetota</taxon>
        <taxon>Phycisphaerae</taxon>
        <taxon>Phycisphaerales</taxon>
        <taxon>Phycisphaeraceae</taxon>
        <taxon>Phycisphaera</taxon>
    </lineage>
</organism>
<dbReference type="STRING" id="1142394.PSMK_21260"/>
<feature type="transmembrane region" description="Helical" evidence="1">
    <location>
        <begin position="183"/>
        <end position="208"/>
    </location>
</feature>
<dbReference type="KEGG" id="phm:PSMK_21260"/>
<feature type="transmembrane region" description="Helical" evidence="1">
    <location>
        <begin position="12"/>
        <end position="35"/>
    </location>
</feature>
<keyword evidence="1" id="KW-0812">Transmembrane</keyword>
<dbReference type="AlphaFoldDB" id="I0IG97"/>
<evidence type="ECO:0000313" key="3">
    <source>
        <dbReference type="Proteomes" id="UP000007881"/>
    </source>
</evidence>
<keyword evidence="1" id="KW-0472">Membrane</keyword>
<evidence type="ECO:0000256" key="1">
    <source>
        <dbReference type="SAM" id="Phobius"/>
    </source>
</evidence>
<proteinExistence type="predicted"/>
<keyword evidence="1" id="KW-1133">Transmembrane helix</keyword>
<sequence>MPEQADRPGRLGYWTALALLAVGLALFVAAVVPAMRAVSAGVEGLQRVALWGASPAAEFRLETPGEVHFFYEPVTTVGPQAFATETTWEPELALERLEPGEPAAWVGVELVPTQSTIVYRTDGRAGHSLVSASAPSAGRYRLEVVEPGRAGNVAEGTIGPAAERPRVIAIGTVPVQRLKDGFVGVYGGAVALGLLGCAAAVLALITWARRHGTRTGRLDGQPTAWA</sequence>
<name>I0IG97_PHYMF</name>
<dbReference type="RefSeq" id="WP_014437503.1">
    <property type="nucleotide sequence ID" value="NC_017080.1"/>
</dbReference>
<accession>I0IG97</accession>
<dbReference type="EMBL" id="AP012338">
    <property type="protein sequence ID" value="BAM04285.1"/>
    <property type="molecule type" value="Genomic_DNA"/>
</dbReference>
<protein>
    <submittedName>
        <fullName evidence="2">Uncharacterized protein</fullName>
    </submittedName>
</protein>
<gene>
    <name evidence="2" type="ordered locus">PSMK_21260</name>
</gene>